<dbReference type="EMBL" id="CP071796">
    <property type="protein sequence ID" value="QTD44823.1"/>
    <property type="molecule type" value="Genomic_DNA"/>
</dbReference>
<dbReference type="InterPro" id="IPR028082">
    <property type="entry name" value="Peripla_BP_I"/>
</dbReference>
<proteinExistence type="inferred from homology"/>
<evidence type="ECO:0000256" key="3">
    <source>
        <dbReference type="SAM" id="SignalP"/>
    </source>
</evidence>
<evidence type="ECO:0000256" key="2">
    <source>
        <dbReference type="ARBA" id="ARBA00022729"/>
    </source>
</evidence>
<dbReference type="Proteomes" id="UP000663903">
    <property type="component" value="Chromosome"/>
</dbReference>
<dbReference type="CDD" id="cd06342">
    <property type="entry name" value="PBP1_ABC_LIVBP-like"/>
    <property type="match status" value="1"/>
</dbReference>
<dbReference type="AlphaFoldDB" id="A0A975H2F8"/>
<sequence>MSISFVGRWGRWSLRAGVVVGAASATMAWAQPVQVVKIGHAAPLSGGAAHWGKDNENGARLAMEELNQQKLVIGGKTIQFELMSEDDQADPKVAVNVANRLVDAGIAGMLGHFNSGAAIPASAIYHRAGIANLSTATNPGFTKQGYNNVFRVLASDADVGAVLSKYAMNELKAKRVALIDDRTAYGKGSAEDFGEHIKALGGEIVAHEFGTDKSTDFTAVLTSLRGKKPDVIFYGGMDAQGGLVARQMQQLGIGAKLLGSDGLCTDEIVKISQGAVSGVLYCTRGGQALEQRPRGADFARRYKARFNADVLTYGPFLYDAMMLIAQTMKKADSTDPKKYTALLRGINHEGVTNTFSFDDKGNLKNPTVTAYFYKDGKRQQVVGK</sequence>
<feature type="chain" id="PRO_5037632760" evidence="3">
    <location>
        <begin position="31"/>
        <end position="384"/>
    </location>
</feature>
<dbReference type="Gene3D" id="3.40.50.2300">
    <property type="match status" value="2"/>
</dbReference>
<keyword evidence="6" id="KW-1185">Reference proteome</keyword>
<feature type="signal peptide" evidence="3">
    <location>
        <begin position="1"/>
        <end position="30"/>
    </location>
</feature>
<organism evidence="5 6">
    <name type="scientific">Ottowia testudinis</name>
    <dbReference type="NCBI Taxonomy" id="2816950"/>
    <lineage>
        <taxon>Bacteria</taxon>
        <taxon>Pseudomonadati</taxon>
        <taxon>Pseudomonadota</taxon>
        <taxon>Betaproteobacteria</taxon>
        <taxon>Burkholderiales</taxon>
        <taxon>Comamonadaceae</taxon>
        <taxon>Ottowia</taxon>
    </lineage>
</organism>
<comment type="similarity">
    <text evidence="1">Belongs to the leucine-binding protein family.</text>
</comment>
<accession>A0A975H2F8</accession>
<dbReference type="RefSeq" id="WP_208008439.1">
    <property type="nucleotide sequence ID" value="NZ_CP071796.1"/>
</dbReference>
<dbReference type="KEGG" id="otd:J1M35_17415"/>
<reference evidence="5" key="1">
    <citation type="submission" date="2021-03" db="EMBL/GenBank/DDBJ databases">
        <title>Ottowia sp. 27C isolated from the cloaca of a Giant Asian pond turtle (Heosemys grandis).</title>
        <authorList>
            <person name="Spergser J."/>
            <person name="Busse H.-J."/>
        </authorList>
    </citation>
    <scope>NUCLEOTIDE SEQUENCE</scope>
    <source>
        <strain evidence="5">27C</strain>
    </source>
</reference>
<keyword evidence="2 3" id="KW-0732">Signal</keyword>
<gene>
    <name evidence="5" type="ORF">J1M35_17415</name>
</gene>
<evidence type="ECO:0000313" key="6">
    <source>
        <dbReference type="Proteomes" id="UP000663903"/>
    </source>
</evidence>
<name>A0A975H2F8_9BURK</name>
<dbReference type="SUPFAM" id="SSF53822">
    <property type="entry name" value="Periplasmic binding protein-like I"/>
    <property type="match status" value="1"/>
</dbReference>
<evidence type="ECO:0000256" key="1">
    <source>
        <dbReference type="ARBA" id="ARBA00010062"/>
    </source>
</evidence>
<evidence type="ECO:0000313" key="5">
    <source>
        <dbReference type="EMBL" id="QTD44823.1"/>
    </source>
</evidence>
<dbReference type="Pfam" id="PF13458">
    <property type="entry name" value="Peripla_BP_6"/>
    <property type="match status" value="1"/>
</dbReference>
<dbReference type="InterPro" id="IPR028081">
    <property type="entry name" value="Leu-bd"/>
</dbReference>
<evidence type="ECO:0000259" key="4">
    <source>
        <dbReference type="Pfam" id="PF13458"/>
    </source>
</evidence>
<protein>
    <submittedName>
        <fullName evidence="5">Branched-chain amino acid ABC transporter substrate-binding protein</fullName>
    </submittedName>
</protein>
<dbReference type="PANTHER" id="PTHR47151">
    <property type="entry name" value="LEU/ILE/VAL-BINDING ABC TRANSPORTER SUBUNIT"/>
    <property type="match status" value="1"/>
</dbReference>
<dbReference type="PANTHER" id="PTHR47151:SF2">
    <property type="entry name" value="AMINO ACID BINDING PROTEIN"/>
    <property type="match status" value="1"/>
</dbReference>
<feature type="domain" description="Leucine-binding protein" evidence="4">
    <location>
        <begin position="36"/>
        <end position="363"/>
    </location>
</feature>